<keyword evidence="1" id="KW-0732">Signal</keyword>
<feature type="chain" id="PRO_5004834948" description="Gpi-anchored protein" evidence="1">
    <location>
        <begin position="38"/>
        <end position="255"/>
    </location>
</feature>
<dbReference type="EMBL" id="KI912109">
    <property type="protein sequence ID" value="ETS88132.1"/>
    <property type="molecule type" value="Genomic_DNA"/>
</dbReference>
<reference evidence="3" key="1">
    <citation type="journal article" date="2015" name="BMC Genomics">
        <title>Genomic and transcriptomic analysis of the endophytic fungus Pestalotiopsis fici reveals its lifestyle and high potential for synthesis of natural products.</title>
        <authorList>
            <person name="Wang X."/>
            <person name="Zhang X."/>
            <person name="Liu L."/>
            <person name="Xiang M."/>
            <person name="Wang W."/>
            <person name="Sun X."/>
            <person name="Che Y."/>
            <person name="Guo L."/>
            <person name="Liu G."/>
            <person name="Guo L."/>
            <person name="Wang C."/>
            <person name="Yin W.B."/>
            <person name="Stadler M."/>
            <person name="Zhang X."/>
            <person name="Liu X."/>
        </authorList>
    </citation>
    <scope>NUCLEOTIDE SEQUENCE [LARGE SCALE GENOMIC DNA]</scope>
    <source>
        <strain evidence="3">W106-1 / CGMCC3.15140</strain>
    </source>
</reference>
<feature type="signal peptide" evidence="1">
    <location>
        <begin position="1"/>
        <end position="37"/>
    </location>
</feature>
<name>W3XRJ7_PESFW</name>
<dbReference type="OrthoDB" id="5410926at2759"/>
<dbReference type="KEGG" id="pfy:PFICI_01960"/>
<gene>
    <name evidence="2" type="ORF">PFICI_01960</name>
</gene>
<dbReference type="OMA" id="SICSRDA"/>
<dbReference type="PANTHER" id="PTHR39599">
    <property type="entry name" value="GPI-ANCHORED PROTEIN (EUROFUNG)-RELATED-RELATED"/>
    <property type="match status" value="1"/>
</dbReference>
<keyword evidence="3" id="KW-1185">Reference proteome</keyword>
<dbReference type="HOGENOM" id="CLU_068709_1_0_1"/>
<dbReference type="InParanoid" id="W3XRJ7"/>
<evidence type="ECO:0000313" key="2">
    <source>
        <dbReference type="EMBL" id="ETS88132.1"/>
    </source>
</evidence>
<dbReference type="Proteomes" id="UP000030651">
    <property type="component" value="Unassembled WGS sequence"/>
</dbReference>
<evidence type="ECO:0008006" key="4">
    <source>
        <dbReference type="Google" id="ProtNLM"/>
    </source>
</evidence>
<dbReference type="GeneID" id="19266973"/>
<evidence type="ECO:0000313" key="3">
    <source>
        <dbReference type="Proteomes" id="UP000030651"/>
    </source>
</evidence>
<sequence>MRIPRPTDSPSRHHALFSLPSVLIVALSSLLITSAGANYIPPLQYGAAASLERRDTACPTNYLSCESQGSAFAGICCADGQYCALDSSNSPACCPSGAVCTGAATGTLTGTLPTSTTVSYVSNSLFAFPAIATSFSNAGACSSAVSACSSNYAACTSDLASGTGGYGVTINVPGGGGVTVQPTHTQLASSSAASVCSSLSSQACHGLSISRCSTVGTTGGFVVGTANVAQPRITGMPCLVGMAAGVGLGVLGAGI</sequence>
<protein>
    <recommendedName>
        <fullName evidence="4">Gpi-anchored protein</fullName>
    </recommendedName>
</protein>
<dbReference type="eggNOG" id="ENOG502SQGD">
    <property type="taxonomic scope" value="Eukaryota"/>
</dbReference>
<proteinExistence type="predicted"/>
<organism evidence="2 3">
    <name type="scientific">Pestalotiopsis fici (strain W106-1 / CGMCC3.15140)</name>
    <dbReference type="NCBI Taxonomy" id="1229662"/>
    <lineage>
        <taxon>Eukaryota</taxon>
        <taxon>Fungi</taxon>
        <taxon>Dikarya</taxon>
        <taxon>Ascomycota</taxon>
        <taxon>Pezizomycotina</taxon>
        <taxon>Sordariomycetes</taxon>
        <taxon>Xylariomycetidae</taxon>
        <taxon>Amphisphaeriales</taxon>
        <taxon>Sporocadaceae</taxon>
        <taxon>Pestalotiopsis</taxon>
    </lineage>
</organism>
<accession>W3XRJ7</accession>
<dbReference type="PANTHER" id="PTHR39599:SF1">
    <property type="entry name" value="GPI-ANCHORED PROTEIN (EUROFUNG)"/>
    <property type="match status" value="1"/>
</dbReference>
<dbReference type="RefSeq" id="XP_007828732.1">
    <property type="nucleotide sequence ID" value="XM_007830541.1"/>
</dbReference>
<evidence type="ECO:0000256" key="1">
    <source>
        <dbReference type="SAM" id="SignalP"/>
    </source>
</evidence>
<dbReference type="AlphaFoldDB" id="W3XRJ7"/>